<keyword evidence="1" id="KW-0472">Membrane</keyword>
<evidence type="ECO:0000313" key="3">
    <source>
        <dbReference type="Proteomes" id="UP001085076"/>
    </source>
</evidence>
<organism evidence="2 3">
    <name type="scientific">Dioscorea zingiberensis</name>
    <dbReference type="NCBI Taxonomy" id="325984"/>
    <lineage>
        <taxon>Eukaryota</taxon>
        <taxon>Viridiplantae</taxon>
        <taxon>Streptophyta</taxon>
        <taxon>Embryophyta</taxon>
        <taxon>Tracheophyta</taxon>
        <taxon>Spermatophyta</taxon>
        <taxon>Magnoliopsida</taxon>
        <taxon>Liliopsida</taxon>
        <taxon>Dioscoreales</taxon>
        <taxon>Dioscoreaceae</taxon>
        <taxon>Dioscorea</taxon>
    </lineage>
</organism>
<comment type="caution">
    <text evidence="2">The sequence shown here is derived from an EMBL/GenBank/DDBJ whole genome shotgun (WGS) entry which is preliminary data.</text>
</comment>
<protein>
    <submittedName>
        <fullName evidence="2">Uncharacterized protein</fullName>
    </submittedName>
</protein>
<name>A0A9D5HC07_9LILI</name>
<keyword evidence="3" id="KW-1185">Reference proteome</keyword>
<evidence type="ECO:0000313" key="2">
    <source>
        <dbReference type="EMBL" id="KAJ0970755.1"/>
    </source>
</evidence>
<proteinExistence type="predicted"/>
<keyword evidence="1" id="KW-1133">Transmembrane helix</keyword>
<feature type="transmembrane region" description="Helical" evidence="1">
    <location>
        <begin position="87"/>
        <end position="110"/>
    </location>
</feature>
<evidence type="ECO:0000256" key="1">
    <source>
        <dbReference type="SAM" id="Phobius"/>
    </source>
</evidence>
<gene>
    <name evidence="2" type="ORF">J5N97_018714</name>
</gene>
<accession>A0A9D5HC07</accession>
<reference evidence="2" key="1">
    <citation type="submission" date="2021-03" db="EMBL/GenBank/DDBJ databases">
        <authorList>
            <person name="Li Z."/>
            <person name="Yang C."/>
        </authorList>
    </citation>
    <scope>NUCLEOTIDE SEQUENCE</scope>
    <source>
        <strain evidence="2">Dzin_1.0</strain>
        <tissue evidence="2">Leaf</tissue>
    </source>
</reference>
<dbReference type="Proteomes" id="UP001085076">
    <property type="component" value="Miscellaneous, Linkage group lg05"/>
</dbReference>
<dbReference type="AlphaFoldDB" id="A0A9D5HC07"/>
<reference evidence="2" key="2">
    <citation type="journal article" date="2022" name="Hortic Res">
        <title>The genome of Dioscorea zingiberensis sheds light on the biosynthesis, origin and evolution of the medicinally important diosgenin saponins.</title>
        <authorList>
            <person name="Li Y."/>
            <person name="Tan C."/>
            <person name="Li Z."/>
            <person name="Guo J."/>
            <person name="Li S."/>
            <person name="Chen X."/>
            <person name="Wang C."/>
            <person name="Dai X."/>
            <person name="Yang H."/>
            <person name="Song W."/>
            <person name="Hou L."/>
            <person name="Xu J."/>
            <person name="Tong Z."/>
            <person name="Xu A."/>
            <person name="Yuan X."/>
            <person name="Wang W."/>
            <person name="Yang Q."/>
            <person name="Chen L."/>
            <person name="Sun Z."/>
            <person name="Wang K."/>
            <person name="Pan B."/>
            <person name="Chen J."/>
            <person name="Bao Y."/>
            <person name="Liu F."/>
            <person name="Qi X."/>
            <person name="Gang D.R."/>
            <person name="Wen J."/>
            <person name="Li J."/>
        </authorList>
    </citation>
    <scope>NUCLEOTIDE SEQUENCE</scope>
    <source>
        <strain evidence="2">Dzin_1.0</strain>
    </source>
</reference>
<dbReference type="EMBL" id="JAGGNH010000005">
    <property type="protein sequence ID" value="KAJ0970755.1"/>
    <property type="molecule type" value="Genomic_DNA"/>
</dbReference>
<keyword evidence="1" id="KW-0812">Transmembrane</keyword>
<sequence length="185" mass="20457">MQQITYVPCCWRFSIFDSKPAIVGLSVGSISLTRYRIRWGIVTAASPQCVVCTLDKLSITVQVCYPKNSCLITPHVHQHTCWAGFDAVLSSSCILLMLLMAFAMLLYVAVTIQNKHLHHQVDWYSYLSKSGADAFGQRRRDACSQTGDEGVQGFSSIVPSLGIIMGEHFRDGYLCRVLVSTTEGG</sequence>